<proteinExistence type="predicted"/>
<protein>
    <submittedName>
        <fullName evidence="1">Uncharacterized protein</fullName>
    </submittedName>
</protein>
<reference evidence="1" key="1">
    <citation type="submission" date="2014-09" db="EMBL/GenBank/DDBJ databases">
        <authorList>
            <person name="Magalhaes I.L.F."/>
            <person name="Oliveira U."/>
            <person name="Santos F.R."/>
            <person name="Vidigal T.H.D.A."/>
            <person name="Brescovit A.D."/>
            <person name="Santos A.J."/>
        </authorList>
    </citation>
    <scope>NUCLEOTIDE SEQUENCE</scope>
    <source>
        <tissue evidence="1">Shoot tissue taken approximately 20 cm above the soil surface</tissue>
    </source>
</reference>
<name>A0A0A9GN34_ARUDO</name>
<sequence>MSMWPSAPPTKVMVCGVLDDMGRNHVYKVSLCHCCTARCAHQLSLLGLCS</sequence>
<dbReference type="AlphaFoldDB" id="A0A0A9GN34"/>
<organism evidence="1">
    <name type="scientific">Arundo donax</name>
    <name type="common">Giant reed</name>
    <name type="synonym">Donax arundinaceus</name>
    <dbReference type="NCBI Taxonomy" id="35708"/>
    <lineage>
        <taxon>Eukaryota</taxon>
        <taxon>Viridiplantae</taxon>
        <taxon>Streptophyta</taxon>
        <taxon>Embryophyta</taxon>
        <taxon>Tracheophyta</taxon>
        <taxon>Spermatophyta</taxon>
        <taxon>Magnoliopsida</taxon>
        <taxon>Liliopsida</taxon>
        <taxon>Poales</taxon>
        <taxon>Poaceae</taxon>
        <taxon>PACMAD clade</taxon>
        <taxon>Arundinoideae</taxon>
        <taxon>Arundineae</taxon>
        <taxon>Arundo</taxon>
    </lineage>
</organism>
<accession>A0A0A9GN34</accession>
<dbReference type="EMBL" id="GBRH01173067">
    <property type="protein sequence ID" value="JAE24829.1"/>
    <property type="molecule type" value="Transcribed_RNA"/>
</dbReference>
<reference evidence="1" key="2">
    <citation type="journal article" date="2015" name="Data Brief">
        <title>Shoot transcriptome of the giant reed, Arundo donax.</title>
        <authorList>
            <person name="Barrero R.A."/>
            <person name="Guerrero F.D."/>
            <person name="Moolhuijzen P."/>
            <person name="Goolsby J.A."/>
            <person name="Tidwell J."/>
            <person name="Bellgard S.E."/>
            <person name="Bellgard M.I."/>
        </authorList>
    </citation>
    <scope>NUCLEOTIDE SEQUENCE</scope>
    <source>
        <tissue evidence="1">Shoot tissue taken approximately 20 cm above the soil surface</tissue>
    </source>
</reference>
<evidence type="ECO:0000313" key="1">
    <source>
        <dbReference type="EMBL" id="JAE24829.1"/>
    </source>
</evidence>